<proteinExistence type="predicted"/>
<feature type="domain" description="GGDEF" evidence="3">
    <location>
        <begin position="504"/>
        <end position="635"/>
    </location>
</feature>
<dbReference type="PROSITE" id="PS50885">
    <property type="entry name" value="HAMP"/>
    <property type="match status" value="1"/>
</dbReference>
<dbReference type="NCBIfam" id="TIGR00254">
    <property type="entry name" value="GGDEF"/>
    <property type="match status" value="1"/>
</dbReference>
<dbReference type="Gene3D" id="3.30.70.270">
    <property type="match status" value="1"/>
</dbReference>
<evidence type="ECO:0000256" key="1">
    <source>
        <dbReference type="SAM" id="Phobius"/>
    </source>
</evidence>
<dbReference type="InterPro" id="IPR033417">
    <property type="entry name" value="CHASE8"/>
</dbReference>
<dbReference type="Pfam" id="PF17152">
    <property type="entry name" value="CHASE8"/>
    <property type="match status" value="1"/>
</dbReference>
<protein>
    <recommendedName>
        <fullName evidence="6">Diguanylate cyclase</fullName>
    </recommendedName>
</protein>
<dbReference type="PANTHER" id="PTHR46663:SF2">
    <property type="entry name" value="GGDEF DOMAIN-CONTAINING PROTEIN"/>
    <property type="match status" value="1"/>
</dbReference>
<name>A0ABN8DW16_9VIBR</name>
<dbReference type="Pfam" id="PF00990">
    <property type="entry name" value="GGDEF"/>
    <property type="match status" value="1"/>
</dbReference>
<comment type="caution">
    <text evidence="4">The sequence shown here is derived from an EMBL/GenBank/DDBJ whole genome shotgun (WGS) entry which is preliminary data.</text>
</comment>
<evidence type="ECO:0000259" key="3">
    <source>
        <dbReference type="PROSITE" id="PS50887"/>
    </source>
</evidence>
<feature type="domain" description="HAMP" evidence="2">
    <location>
        <begin position="180"/>
        <end position="233"/>
    </location>
</feature>
<dbReference type="InterPro" id="IPR043128">
    <property type="entry name" value="Rev_trsase/Diguanyl_cyclase"/>
</dbReference>
<dbReference type="Proteomes" id="UP000838672">
    <property type="component" value="Unassembled WGS sequence"/>
</dbReference>
<dbReference type="InterPro" id="IPR052163">
    <property type="entry name" value="DGC-Regulatory_Protein"/>
</dbReference>
<evidence type="ECO:0000313" key="4">
    <source>
        <dbReference type="EMBL" id="CAH0533547.1"/>
    </source>
</evidence>
<sequence length="647" mass="74223">MIFLRLRQLPLRYKMMLPIWLSLTLLIAFLGTGTIELLSRSQKDALDMRVHILSEGVANTLQAALTFEDVVTIQEQLTHLSFDPDIIAAKVENEQGKSLASIHQLPKHCYWRHAHVECKDTEFREHTIYIKLDNELLGKLTYWVSQETLLLHKKQMWSGLGLLLIILSTVAWMLARSLHAMFVLPLNTLHSSMSDIIAEGIHNRTLPVVHEDEIGKLTGQFNALVSNLVEREDDLYLALQKLEQKNHYIHQAMDVMKRGILAISPQGVITYHNPMMSKEFPHLTQHCCARTFLEQSFEPKSVVDSLLHGAQMHHELINLELKGIHNHRRYHISCHPMANADHVMVQVEDHTERYLAEHRRRLIELMFEQNQDAIMVIGRDLSVEMQNTASINWFGKLNKANALPIHIPEIKRWTQIRMLLRNDRYVTQVEIPKENQPPCPCLMQVRTLRNEEGYVEAFVLVLTDQSAEIELKRLSHAVYHDPLTGLANRVHAFNWLEQTHDQGHALYVMFLDLDGFKAVNDKYGHYVGDELLRVVAKRLTQCVAGRDLVARLSGDEFLLAIDHSRTYLPVVERILQALSQPIAVNGFHCQITVSIGLTHWTAHATTPLEQVIHQADEAMYQAKRAGKNQYKLHGADLQRLCQPSAQS</sequence>
<keyword evidence="1" id="KW-0812">Transmembrane</keyword>
<feature type="transmembrane region" description="Helical" evidence="1">
    <location>
        <begin position="20"/>
        <end position="39"/>
    </location>
</feature>
<dbReference type="InterPro" id="IPR029787">
    <property type="entry name" value="Nucleotide_cyclase"/>
</dbReference>
<keyword evidence="1" id="KW-0472">Membrane</keyword>
<dbReference type="EMBL" id="CAKLDI010000001">
    <property type="protein sequence ID" value="CAH0533547.1"/>
    <property type="molecule type" value="Genomic_DNA"/>
</dbReference>
<organism evidence="4 5">
    <name type="scientific">Vibrio stylophorae</name>
    <dbReference type="NCBI Taxonomy" id="659351"/>
    <lineage>
        <taxon>Bacteria</taxon>
        <taxon>Pseudomonadati</taxon>
        <taxon>Pseudomonadota</taxon>
        <taxon>Gammaproteobacteria</taxon>
        <taxon>Vibrionales</taxon>
        <taxon>Vibrionaceae</taxon>
        <taxon>Vibrio</taxon>
    </lineage>
</organism>
<gene>
    <name evidence="4" type="ORF">VST7929_01417</name>
</gene>
<feature type="transmembrane region" description="Helical" evidence="1">
    <location>
        <begin position="156"/>
        <end position="175"/>
    </location>
</feature>
<evidence type="ECO:0000259" key="2">
    <source>
        <dbReference type="PROSITE" id="PS50885"/>
    </source>
</evidence>
<dbReference type="RefSeq" id="WP_237465986.1">
    <property type="nucleotide sequence ID" value="NZ_CAKLDI010000001.1"/>
</dbReference>
<dbReference type="Gene3D" id="3.30.450.20">
    <property type="entry name" value="PAS domain"/>
    <property type="match status" value="1"/>
</dbReference>
<keyword evidence="5" id="KW-1185">Reference proteome</keyword>
<dbReference type="SMART" id="SM00267">
    <property type="entry name" value="GGDEF"/>
    <property type="match status" value="1"/>
</dbReference>
<keyword evidence="1" id="KW-1133">Transmembrane helix</keyword>
<dbReference type="CDD" id="cd01949">
    <property type="entry name" value="GGDEF"/>
    <property type="match status" value="1"/>
</dbReference>
<dbReference type="PANTHER" id="PTHR46663">
    <property type="entry name" value="DIGUANYLATE CYCLASE DGCT-RELATED"/>
    <property type="match status" value="1"/>
</dbReference>
<dbReference type="PROSITE" id="PS50887">
    <property type="entry name" value="GGDEF"/>
    <property type="match status" value="1"/>
</dbReference>
<evidence type="ECO:0000313" key="5">
    <source>
        <dbReference type="Proteomes" id="UP000838672"/>
    </source>
</evidence>
<dbReference type="SUPFAM" id="SSF55073">
    <property type="entry name" value="Nucleotide cyclase"/>
    <property type="match status" value="1"/>
</dbReference>
<reference evidence="4" key="1">
    <citation type="submission" date="2021-11" db="EMBL/GenBank/DDBJ databases">
        <authorList>
            <person name="Rodrigo-Torres L."/>
            <person name="Arahal R. D."/>
            <person name="Lucena T."/>
        </authorList>
    </citation>
    <scope>NUCLEOTIDE SEQUENCE</scope>
    <source>
        <strain evidence="4">CECT 7929</strain>
    </source>
</reference>
<evidence type="ECO:0008006" key="6">
    <source>
        <dbReference type="Google" id="ProtNLM"/>
    </source>
</evidence>
<accession>A0ABN8DW16</accession>
<dbReference type="InterPro" id="IPR003660">
    <property type="entry name" value="HAMP_dom"/>
</dbReference>
<dbReference type="Gene3D" id="6.10.340.10">
    <property type="match status" value="1"/>
</dbReference>
<dbReference type="InterPro" id="IPR000160">
    <property type="entry name" value="GGDEF_dom"/>
</dbReference>